<dbReference type="AlphaFoldDB" id="A0A9D4K0R6"/>
<evidence type="ECO:0000313" key="2">
    <source>
        <dbReference type="EMBL" id="KAH3831965.1"/>
    </source>
</evidence>
<gene>
    <name evidence="2" type="ORF">DPMN_105238</name>
</gene>
<comment type="caution">
    <text evidence="2">The sequence shown here is derived from an EMBL/GenBank/DDBJ whole genome shotgun (WGS) entry which is preliminary data.</text>
</comment>
<keyword evidence="3" id="KW-1185">Reference proteome</keyword>
<accession>A0A9D4K0R6</accession>
<feature type="region of interest" description="Disordered" evidence="1">
    <location>
        <begin position="1"/>
        <end position="29"/>
    </location>
</feature>
<reference evidence="2" key="2">
    <citation type="submission" date="2020-11" db="EMBL/GenBank/DDBJ databases">
        <authorList>
            <person name="McCartney M.A."/>
            <person name="Auch B."/>
            <person name="Kono T."/>
            <person name="Mallez S."/>
            <person name="Becker A."/>
            <person name="Gohl D.M."/>
            <person name="Silverstein K.A.T."/>
            <person name="Koren S."/>
            <person name="Bechman K.B."/>
            <person name="Herman A."/>
            <person name="Abrahante J.E."/>
            <person name="Garbe J."/>
        </authorList>
    </citation>
    <scope>NUCLEOTIDE SEQUENCE</scope>
    <source>
        <strain evidence="2">Duluth1</strain>
        <tissue evidence="2">Whole animal</tissue>
    </source>
</reference>
<evidence type="ECO:0000256" key="1">
    <source>
        <dbReference type="SAM" id="MobiDB-lite"/>
    </source>
</evidence>
<name>A0A9D4K0R6_DREPO</name>
<feature type="compositionally biased region" description="Basic and acidic residues" evidence="1">
    <location>
        <begin position="1"/>
        <end position="15"/>
    </location>
</feature>
<proteinExistence type="predicted"/>
<dbReference type="EMBL" id="JAIWYP010000004">
    <property type="protein sequence ID" value="KAH3831965.1"/>
    <property type="molecule type" value="Genomic_DNA"/>
</dbReference>
<evidence type="ECO:0000313" key="3">
    <source>
        <dbReference type="Proteomes" id="UP000828390"/>
    </source>
</evidence>
<reference evidence="2" key="1">
    <citation type="journal article" date="2019" name="bioRxiv">
        <title>The Genome of the Zebra Mussel, Dreissena polymorpha: A Resource for Invasive Species Research.</title>
        <authorList>
            <person name="McCartney M.A."/>
            <person name="Auch B."/>
            <person name="Kono T."/>
            <person name="Mallez S."/>
            <person name="Zhang Y."/>
            <person name="Obille A."/>
            <person name="Becker A."/>
            <person name="Abrahante J.E."/>
            <person name="Garbe J."/>
            <person name="Badalamenti J.P."/>
            <person name="Herman A."/>
            <person name="Mangelson H."/>
            <person name="Liachko I."/>
            <person name="Sullivan S."/>
            <person name="Sone E.D."/>
            <person name="Koren S."/>
            <person name="Silverstein K.A.T."/>
            <person name="Beckman K.B."/>
            <person name="Gohl D.M."/>
        </authorList>
    </citation>
    <scope>NUCLEOTIDE SEQUENCE</scope>
    <source>
        <strain evidence="2">Duluth1</strain>
        <tissue evidence="2">Whole animal</tissue>
    </source>
</reference>
<organism evidence="2 3">
    <name type="scientific">Dreissena polymorpha</name>
    <name type="common">Zebra mussel</name>
    <name type="synonym">Mytilus polymorpha</name>
    <dbReference type="NCBI Taxonomy" id="45954"/>
    <lineage>
        <taxon>Eukaryota</taxon>
        <taxon>Metazoa</taxon>
        <taxon>Spiralia</taxon>
        <taxon>Lophotrochozoa</taxon>
        <taxon>Mollusca</taxon>
        <taxon>Bivalvia</taxon>
        <taxon>Autobranchia</taxon>
        <taxon>Heteroconchia</taxon>
        <taxon>Euheterodonta</taxon>
        <taxon>Imparidentia</taxon>
        <taxon>Neoheterodontei</taxon>
        <taxon>Myida</taxon>
        <taxon>Dreissenoidea</taxon>
        <taxon>Dreissenidae</taxon>
        <taxon>Dreissena</taxon>
    </lineage>
</organism>
<dbReference type="Proteomes" id="UP000828390">
    <property type="component" value="Unassembled WGS sequence"/>
</dbReference>
<sequence length="56" mass="6484">MEKNKAEPSSRRHPLEALVVDGPHPSQACNQYDKEIYRMEPLSEKEERTALKHLVP</sequence>
<protein>
    <submittedName>
        <fullName evidence="2">Uncharacterized protein</fullName>
    </submittedName>
</protein>